<evidence type="ECO:0000256" key="1">
    <source>
        <dbReference type="SAM" id="MobiDB-lite"/>
    </source>
</evidence>
<feature type="domain" description="YheO-like" evidence="2">
    <location>
        <begin position="9"/>
        <end position="115"/>
    </location>
</feature>
<accession>A0A1H4JA41</accession>
<dbReference type="PANTHER" id="PTHR35568">
    <property type="entry name" value="TRANSCRIPTIONAL REGULATOR DAUR"/>
    <property type="match status" value="1"/>
</dbReference>
<evidence type="ECO:0000259" key="2">
    <source>
        <dbReference type="Pfam" id="PF08348"/>
    </source>
</evidence>
<dbReference type="Proteomes" id="UP000183407">
    <property type="component" value="Unassembled WGS sequence"/>
</dbReference>
<sequence>MSADDLLATVTMVITALNGCLPSGTEIVLHDLRHPDRSILAIAGDVTHRRVGDPTPGALLKQASAKRPEDMHNRSTLLDDGRVIMWSSILLRDRNHTPVGALGINNDVTHLRRVKAIVDAALGSGTSAGNGELSSGERSPEGRDARQSEPGSEIFARDVDELATALLAESTVRIGVPVSLMKKEHKVAVVSDLQDRGFFSLRNGVDLAALHLQVSRFTIYNYLKEVS</sequence>
<feature type="compositionally biased region" description="Polar residues" evidence="1">
    <location>
        <begin position="128"/>
        <end position="137"/>
    </location>
</feature>
<gene>
    <name evidence="4" type="ORF">SAMN04490220_0727</name>
</gene>
<dbReference type="PANTHER" id="PTHR35568:SF1">
    <property type="entry name" value="TRANSCRIPTIONAL REGULATOR DAUR"/>
    <property type="match status" value="1"/>
</dbReference>
<dbReference type="InterPro" id="IPR039446">
    <property type="entry name" value="DauR-like"/>
</dbReference>
<evidence type="ECO:0000259" key="3">
    <source>
        <dbReference type="Pfam" id="PF13309"/>
    </source>
</evidence>
<dbReference type="Pfam" id="PF13309">
    <property type="entry name" value="HTH_22"/>
    <property type="match status" value="1"/>
</dbReference>
<dbReference type="InterPro" id="IPR013559">
    <property type="entry name" value="YheO"/>
</dbReference>
<evidence type="ECO:0000313" key="4">
    <source>
        <dbReference type="EMBL" id="SEB42856.1"/>
    </source>
</evidence>
<protein>
    <submittedName>
        <fullName evidence="4">Predicted transcriptional regulator YheO, contains PAS and DNA-binding HTH domains</fullName>
    </submittedName>
</protein>
<organism evidence="4 5">
    <name type="scientific">Rhodococcus jostii</name>
    <dbReference type="NCBI Taxonomy" id="132919"/>
    <lineage>
        <taxon>Bacteria</taxon>
        <taxon>Bacillati</taxon>
        <taxon>Actinomycetota</taxon>
        <taxon>Actinomycetes</taxon>
        <taxon>Mycobacteriales</taxon>
        <taxon>Nocardiaceae</taxon>
        <taxon>Rhodococcus</taxon>
    </lineage>
</organism>
<dbReference type="EMBL" id="FNTL01000003">
    <property type="protein sequence ID" value="SEB42856.1"/>
    <property type="molecule type" value="Genomic_DNA"/>
</dbReference>
<dbReference type="Pfam" id="PF08348">
    <property type="entry name" value="PAS_6"/>
    <property type="match status" value="1"/>
</dbReference>
<reference evidence="5" key="1">
    <citation type="submission" date="2016-10" db="EMBL/GenBank/DDBJ databases">
        <authorList>
            <person name="Varghese N."/>
        </authorList>
    </citation>
    <scope>NUCLEOTIDE SEQUENCE [LARGE SCALE GENOMIC DNA]</scope>
    <source>
        <strain evidence="5">DSM 44719</strain>
    </source>
</reference>
<evidence type="ECO:0000313" key="5">
    <source>
        <dbReference type="Proteomes" id="UP000183407"/>
    </source>
</evidence>
<keyword evidence="4" id="KW-0238">DNA-binding</keyword>
<feature type="region of interest" description="Disordered" evidence="1">
    <location>
        <begin position="128"/>
        <end position="153"/>
    </location>
</feature>
<feature type="domain" description="Transcriptional regulator DauR-like HTH" evidence="3">
    <location>
        <begin position="166"/>
        <end position="224"/>
    </location>
</feature>
<dbReference type="AlphaFoldDB" id="A0A1H4JA41"/>
<dbReference type="InterPro" id="IPR039445">
    <property type="entry name" value="DauR-like_HTH"/>
</dbReference>
<feature type="compositionally biased region" description="Basic and acidic residues" evidence="1">
    <location>
        <begin position="138"/>
        <end position="147"/>
    </location>
</feature>
<name>A0A1H4JA41_RHOJO</name>
<proteinExistence type="predicted"/>
<dbReference type="GO" id="GO:0003677">
    <property type="term" value="F:DNA binding"/>
    <property type="evidence" value="ECO:0007669"/>
    <property type="project" value="UniProtKB-KW"/>
</dbReference>